<dbReference type="Bgee" id="ENSXETG00000037887">
    <property type="expression patterns" value="Expressed in neurula embryo and 12 other cell types or tissues"/>
</dbReference>
<dbReference type="OrthoDB" id="194386at2759"/>
<dbReference type="EMBL" id="KV463151">
    <property type="protein sequence ID" value="OCA13958.1"/>
    <property type="molecule type" value="Genomic_DNA"/>
</dbReference>
<dbReference type="InterPro" id="IPR029063">
    <property type="entry name" value="SAM-dependent_MTases_sf"/>
</dbReference>
<dbReference type="SUPFAM" id="SSF53335">
    <property type="entry name" value="S-adenosyl-L-methionine-dependent methyltransferases"/>
    <property type="match status" value="1"/>
</dbReference>
<dbReference type="PaxDb" id="8364-ENSXETP00000058324"/>
<dbReference type="Proteomes" id="UP000008143">
    <property type="component" value="Chromosome 3"/>
</dbReference>
<reference evidence="9" key="4">
    <citation type="submission" date="2020-05" db="UniProtKB">
        <authorList>
            <consortium name="Ensembl"/>
        </authorList>
    </citation>
    <scope>IDENTIFICATION</scope>
</reference>
<dbReference type="GO" id="GO:0032259">
    <property type="term" value="P:methylation"/>
    <property type="evidence" value="ECO:0007669"/>
    <property type="project" value="UniProtKB-KW"/>
</dbReference>
<dbReference type="KEGG" id="xtr:100486545"/>
<evidence type="ECO:0000313" key="9">
    <source>
        <dbReference type="Ensembl" id="ENSXETP00000079799"/>
    </source>
</evidence>
<dbReference type="PANTHER" id="PTHR43648:SF1">
    <property type="entry name" value="ELECTRON TRANSFER FLAVOPROTEIN BETA SUBUNIT LYSINE METHYLTRANSFERASE"/>
    <property type="match status" value="1"/>
</dbReference>
<dbReference type="PANTHER" id="PTHR43648">
    <property type="entry name" value="ELECTRON TRANSFER FLAVOPROTEIN BETA SUBUNIT LYSINE METHYLTRANSFERASE"/>
    <property type="match status" value="1"/>
</dbReference>
<dbReference type="Xenbase" id="XB-GENE-5900998">
    <property type="gene designation" value="etfbkmt"/>
</dbReference>
<protein>
    <recommendedName>
        <fullName evidence="4">Electron transfer flavoprotein beta subunit lysine methyltransferase</fullName>
    </recommendedName>
    <alternativeName>
        <fullName evidence="6">ETFB lysine methyltransferase</fullName>
    </alternativeName>
    <alternativeName>
        <fullName evidence="5">Protein N-lysine methyltransferase METTL20</fullName>
    </alternativeName>
</protein>
<evidence type="ECO:0000256" key="1">
    <source>
        <dbReference type="ARBA" id="ARBA00022603"/>
    </source>
</evidence>
<dbReference type="GO" id="GO:0016279">
    <property type="term" value="F:protein-lysine N-methyltransferase activity"/>
    <property type="evidence" value="ECO:0000318"/>
    <property type="project" value="GO_Central"/>
</dbReference>
<dbReference type="Reactome" id="R-XTR-8876725">
    <property type="pathway name" value="Protein methylation"/>
</dbReference>
<dbReference type="GO" id="GO:0005759">
    <property type="term" value="C:mitochondrial matrix"/>
    <property type="evidence" value="ECO:0000318"/>
    <property type="project" value="GO_Central"/>
</dbReference>
<gene>
    <name evidence="9 11 12" type="primary">etfbkmt</name>
    <name evidence="8" type="ORF">XENTR_v90028594mg</name>
</gene>
<keyword evidence="1 11" id="KW-0489">Methyltransferase</keyword>
<sequence>MLLACRFIRQSVSATFRLNYIEQTRSSNSATCPRSFILQHTEVVSDPLTPEIRLRLLTQRCEFWHQKPELWPYGDPYWAIYWPGGQALVRFLLDNPQIVRGGSVLDLGCGCGAAAIAAGMGGASYVLANDIDPVAGEAFKLNCELNSTKPLDFQAENLIGQEVAPWSLIVLGDMFYDEDLADLLHDWLGRCVGRHGTKVLIGDPGRTQFASHPVRRHLRQLAQYSLSESTKRENYGLTSSGVWSYEP</sequence>
<dbReference type="GeneTree" id="ENSGT00940000163501"/>
<reference evidence="8 9" key="2">
    <citation type="journal article" date="2010" name="Science">
        <title>The genome of the Western clawed frog Xenopus tropicalis.</title>
        <authorList>
            <person name="Hellsten U."/>
            <person name="Harland R.M."/>
            <person name="Gilchrist M.J."/>
            <person name="Hendrix D."/>
            <person name="Jurka J."/>
            <person name="Kapitonov V."/>
            <person name="Ovcharenko I."/>
            <person name="Putnam N.H."/>
            <person name="Shu S."/>
            <person name="Taher L."/>
            <person name="Blitz I.L."/>
            <person name="Blumberg B."/>
            <person name="Dichmann D.S."/>
            <person name="Dubchak I."/>
            <person name="Amaya E."/>
            <person name="Detter J.C."/>
            <person name="Fletcher R."/>
            <person name="Gerhard D.S."/>
            <person name="Goodstein D."/>
            <person name="Graves T."/>
            <person name="Grigoriev I.V."/>
            <person name="Grimwood J."/>
            <person name="Kawashima T."/>
            <person name="Lindquist E."/>
            <person name="Lucas S.M."/>
            <person name="Mead P.E."/>
            <person name="Mitros T."/>
            <person name="Ogino H."/>
            <person name="Ohta Y."/>
            <person name="Poliakov A.V."/>
            <person name="Pollet N."/>
            <person name="Robert J."/>
            <person name="Salamov A."/>
            <person name="Sater A.K."/>
            <person name="Schmutz J."/>
            <person name="Terry A."/>
            <person name="Vize P.D."/>
            <person name="Warren W.C."/>
            <person name="Wells D."/>
            <person name="Wills A."/>
            <person name="Wilson R.K."/>
            <person name="Zimmerman L.B."/>
            <person name="Zorn A.M."/>
            <person name="Grainger R."/>
            <person name="Grammer T."/>
            <person name="Khokha M.K."/>
            <person name="Richardson P.M."/>
            <person name="Rokhsar D.S."/>
        </authorList>
    </citation>
    <scope>NUCLEOTIDE SEQUENCE [LARGE SCALE GENOMIC DNA]</scope>
    <source>
        <strain evidence="8 9">Nigerian</strain>
    </source>
</reference>
<dbReference type="STRING" id="8364.ENSXETP00000011443"/>
<evidence type="ECO:0000256" key="6">
    <source>
        <dbReference type="ARBA" id="ARBA00042266"/>
    </source>
</evidence>
<dbReference type="CTD" id="254013"/>
<dbReference type="Gene3D" id="3.40.50.150">
    <property type="entry name" value="Vaccinia Virus protein VP39"/>
    <property type="match status" value="1"/>
</dbReference>
<reference evidence="8" key="3">
    <citation type="submission" date="2016-05" db="EMBL/GenBank/DDBJ databases">
        <title>WGS assembly of Xenopus tropicalis.</title>
        <authorList>
            <person name="Sessions A."/>
            <person name="Jenkins J."/>
            <person name="Mitros T."/>
            <person name="Lyons J.T."/>
            <person name="Dichmann D.S."/>
            <person name="Robert J."/>
            <person name="Harland R.M."/>
            <person name="Rokhsar D.S."/>
        </authorList>
    </citation>
    <scope>NUCLEOTIDE SEQUENCE</scope>
    <source>
        <strain evidence="8">Nigerian</strain>
    </source>
</reference>
<proteinExistence type="inferred from homology"/>
<evidence type="ECO:0000256" key="7">
    <source>
        <dbReference type="ARBA" id="ARBA00049497"/>
    </source>
</evidence>
<comment type="catalytic activity">
    <reaction evidence="7">
        <text>L-lysyl-[protein] + 3 S-adenosyl-L-methionine = N(6),N(6),N(6)-trimethyl-L-lysyl-[protein] + 3 S-adenosyl-L-homocysteine + 3 H(+)</text>
        <dbReference type="Rhea" id="RHEA:54192"/>
        <dbReference type="Rhea" id="RHEA-COMP:9752"/>
        <dbReference type="Rhea" id="RHEA-COMP:13826"/>
        <dbReference type="ChEBI" id="CHEBI:15378"/>
        <dbReference type="ChEBI" id="CHEBI:29969"/>
        <dbReference type="ChEBI" id="CHEBI:57856"/>
        <dbReference type="ChEBI" id="CHEBI:59789"/>
        <dbReference type="ChEBI" id="CHEBI:61961"/>
    </reaction>
    <physiologicalReaction direction="left-to-right" evidence="7">
        <dbReference type="Rhea" id="RHEA:54193"/>
    </physiologicalReaction>
</comment>
<dbReference type="InterPro" id="IPR050078">
    <property type="entry name" value="Ribosomal_L11_MeTrfase_PrmA"/>
</dbReference>
<reference evidence="11" key="5">
    <citation type="submission" date="2025-04" db="UniProtKB">
        <authorList>
            <consortium name="RefSeq"/>
        </authorList>
    </citation>
    <scope>IDENTIFICATION</scope>
    <source>
        <strain evidence="11">Nigerian</strain>
        <tissue evidence="11">Liver and blood</tissue>
    </source>
</reference>
<dbReference type="RefSeq" id="XP_002941663.1">
    <property type="nucleotide sequence ID" value="XM_002941617.5"/>
</dbReference>
<evidence type="ECO:0000313" key="12">
    <source>
        <dbReference type="Xenbase" id="XB-GENE-5900998"/>
    </source>
</evidence>
<organism evidence="8">
    <name type="scientific">Xenopus tropicalis</name>
    <name type="common">Western clawed frog</name>
    <name type="synonym">Silurana tropicalis</name>
    <dbReference type="NCBI Taxonomy" id="8364"/>
    <lineage>
        <taxon>Eukaryota</taxon>
        <taxon>Metazoa</taxon>
        <taxon>Chordata</taxon>
        <taxon>Craniata</taxon>
        <taxon>Vertebrata</taxon>
        <taxon>Euteleostomi</taxon>
        <taxon>Amphibia</taxon>
        <taxon>Batrachia</taxon>
        <taxon>Anura</taxon>
        <taxon>Pipoidea</taxon>
        <taxon>Pipidae</taxon>
        <taxon>Xenopodinae</taxon>
        <taxon>Xenopus</taxon>
        <taxon>Silurana</taxon>
    </lineage>
</organism>
<dbReference type="AlphaFoldDB" id="A0A1B8XTI8"/>
<comment type="similarity">
    <text evidence="3">Belongs to the methyltransferase superfamily. ETFBKMT family.</text>
</comment>
<evidence type="ECO:0000313" key="8">
    <source>
        <dbReference type="EMBL" id="OCA13958.1"/>
    </source>
</evidence>
<dbReference type="GeneID" id="100486545"/>
<evidence type="ECO:0000256" key="2">
    <source>
        <dbReference type="ARBA" id="ARBA00022679"/>
    </source>
</evidence>
<evidence type="ECO:0000313" key="11">
    <source>
        <dbReference type="RefSeq" id="XP_002941663.1"/>
    </source>
</evidence>
<dbReference type="AGR" id="Xenbase:XB-GENE-5900998"/>
<keyword evidence="10" id="KW-1185">Reference proteome</keyword>
<name>A0A1B8XTI8_XENTR</name>
<dbReference type="Ensembl" id="ENSXETT00000069114">
    <property type="protein sequence ID" value="ENSXETP00000079799"/>
    <property type="gene ID" value="ENSXETG00000037887"/>
</dbReference>
<keyword evidence="2" id="KW-0808">Transferase</keyword>
<accession>A0A1B8XTI8</accession>
<evidence type="ECO:0000256" key="3">
    <source>
        <dbReference type="ARBA" id="ARBA00037932"/>
    </source>
</evidence>
<evidence type="ECO:0000313" key="10">
    <source>
        <dbReference type="Proteomes" id="UP000008143"/>
    </source>
</evidence>
<dbReference type="Pfam" id="PF06325">
    <property type="entry name" value="PrmA"/>
    <property type="match status" value="1"/>
</dbReference>
<evidence type="ECO:0000256" key="4">
    <source>
        <dbReference type="ARBA" id="ARBA00040322"/>
    </source>
</evidence>
<reference evidence="8" key="1">
    <citation type="submission" date="2009-11" db="EMBL/GenBank/DDBJ databases">
        <authorList>
            <consortium name="US DOE Joint Genome Institute (JGI-PGF)"/>
            <person name="Ottilar R."/>
            <person name="Schmutz J."/>
            <person name="Salamov A."/>
            <person name="Cheng J.F."/>
            <person name="Lucas S."/>
            <person name="Pitluck S."/>
            <person name="Gundlach H."/>
            <person name="Guo Y."/>
            <person name="Haberer G."/>
            <person name="Nasrallah J."/>
            <person name="Mayer K.F.X."/>
            <person name="van de Peer Y."/>
            <person name="Weigel D."/>
            <person name="Grigoriev I.V."/>
        </authorList>
    </citation>
    <scope>NUCLEOTIDE SEQUENCE</scope>
    <source>
        <strain evidence="8">Nigerian</strain>
    </source>
</reference>
<dbReference type="GO" id="GO:1904736">
    <property type="term" value="P:negative regulation of fatty acid beta-oxidation using acyl-CoA dehydrogenase"/>
    <property type="evidence" value="ECO:0000318"/>
    <property type="project" value="GO_Central"/>
</dbReference>
<evidence type="ECO:0000256" key="5">
    <source>
        <dbReference type="ARBA" id="ARBA00041867"/>
    </source>
</evidence>
<dbReference type="OMA" id="RQENYGL"/>